<gene>
    <name evidence="3" type="ORF">Fcan01_01086</name>
</gene>
<dbReference type="Proteomes" id="UP000198287">
    <property type="component" value="Unassembled WGS sequence"/>
</dbReference>
<feature type="domain" description="Methyltransferase type 12" evidence="2">
    <location>
        <begin position="242"/>
        <end position="350"/>
    </location>
</feature>
<evidence type="ECO:0000259" key="2">
    <source>
        <dbReference type="Pfam" id="PF08242"/>
    </source>
</evidence>
<accession>A0A226F4P7</accession>
<dbReference type="CDD" id="cd02440">
    <property type="entry name" value="AdoMet_MTases"/>
    <property type="match status" value="1"/>
</dbReference>
<organism evidence="3 4">
    <name type="scientific">Folsomia candida</name>
    <name type="common">Springtail</name>
    <dbReference type="NCBI Taxonomy" id="158441"/>
    <lineage>
        <taxon>Eukaryota</taxon>
        <taxon>Metazoa</taxon>
        <taxon>Ecdysozoa</taxon>
        <taxon>Arthropoda</taxon>
        <taxon>Hexapoda</taxon>
        <taxon>Collembola</taxon>
        <taxon>Entomobryomorpha</taxon>
        <taxon>Isotomoidea</taxon>
        <taxon>Isotomidae</taxon>
        <taxon>Proisotominae</taxon>
        <taxon>Folsomia</taxon>
    </lineage>
</organism>
<dbReference type="Gene3D" id="3.40.50.150">
    <property type="entry name" value="Vaccinia Virus protein VP39"/>
    <property type="match status" value="1"/>
</dbReference>
<comment type="caution">
    <text evidence="3">The sequence shown here is derived from an EMBL/GenBank/DDBJ whole genome shotgun (WGS) entry which is preliminary data.</text>
</comment>
<keyword evidence="1" id="KW-0808">Transferase</keyword>
<dbReference type="InterPro" id="IPR050444">
    <property type="entry name" value="Polyketide_Synthase"/>
</dbReference>
<dbReference type="AlphaFoldDB" id="A0A226F4P7"/>
<protein>
    <submittedName>
        <fullName evidence="3">Polyketide synthase PksR</fullName>
    </submittedName>
</protein>
<dbReference type="EMBL" id="LNIX01000001">
    <property type="protein sequence ID" value="OXA64772.1"/>
    <property type="molecule type" value="Genomic_DNA"/>
</dbReference>
<dbReference type="PANTHER" id="PTHR45681">
    <property type="entry name" value="POLYKETIDE SYNTHASE 44-RELATED"/>
    <property type="match status" value="1"/>
</dbReference>
<reference evidence="3 4" key="1">
    <citation type="submission" date="2015-12" db="EMBL/GenBank/DDBJ databases">
        <title>The genome of Folsomia candida.</title>
        <authorList>
            <person name="Faddeeva A."/>
            <person name="Derks M.F."/>
            <person name="Anvar Y."/>
            <person name="Smit S."/>
            <person name="Van Straalen N."/>
            <person name="Roelofs D."/>
        </authorList>
    </citation>
    <scope>NUCLEOTIDE SEQUENCE [LARGE SCALE GENOMIC DNA]</scope>
    <source>
        <strain evidence="3 4">VU population</strain>
        <tissue evidence="3">Whole body</tissue>
    </source>
</reference>
<evidence type="ECO:0000256" key="1">
    <source>
        <dbReference type="ARBA" id="ARBA00022679"/>
    </source>
</evidence>
<proteinExistence type="predicted"/>
<evidence type="ECO:0000313" key="3">
    <source>
        <dbReference type="EMBL" id="OXA64772.1"/>
    </source>
</evidence>
<name>A0A226F4P7_FOLCA</name>
<evidence type="ECO:0000313" key="4">
    <source>
        <dbReference type="Proteomes" id="UP000198287"/>
    </source>
</evidence>
<dbReference type="InterPro" id="IPR029063">
    <property type="entry name" value="SAM-dependent_MTases_sf"/>
</dbReference>
<dbReference type="InterPro" id="IPR013217">
    <property type="entry name" value="Methyltransf_12"/>
</dbReference>
<keyword evidence="4" id="KW-1185">Reference proteome</keyword>
<dbReference type="PANTHER" id="PTHR45681:SF6">
    <property type="entry name" value="POLYKETIDE SYNTHASE 37"/>
    <property type="match status" value="1"/>
</dbReference>
<dbReference type="Pfam" id="PF08242">
    <property type="entry name" value="Methyltransf_12"/>
    <property type="match status" value="1"/>
</dbReference>
<dbReference type="GO" id="GO:0016740">
    <property type="term" value="F:transferase activity"/>
    <property type="evidence" value="ECO:0007669"/>
    <property type="project" value="UniProtKB-KW"/>
</dbReference>
<dbReference type="OrthoDB" id="329835at2759"/>
<sequence length="420" mass="46579">MTVTKVEVCLTHQTTTHDIEKERKFSKNAEPKSTDLSSQVASLARKLDQSQPVKNILSGLILLENLGIHFVLKAFFVDMAWTPKLGSTVTVSSLMRTFLLDKSHKALLHTLLIGVEEFGVLKFNNHSAETLSWTVTRLPPPSSNIQKTIKLIQTQLLAFPECSTEAEFLNYTGSNLYSVLRGEVSGLEILFPPESSPHYKFGANNLYTNSMLMEHSKTIYIIEGILQTLRAVDPSQEIVKILEIGAGTGGTTVPLLSAISADPALSSRFEIHYNFSDISNFFVTKAKARLETLFPKVHFQYSILDIEVPQPIVAGTGFDIIVAADVFHATQYMDDTLRHTRALVKPGGILILGEIFKSSLFLELSFGMTEGWWRYGDDFRQMDGPLLSEAGWDGVLRKFGFGHVFTVGHGNYGVVFAKGV</sequence>
<dbReference type="SUPFAM" id="SSF53335">
    <property type="entry name" value="S-adenosyl-L-methionine-dependent methyltransferases"/>
    <property type="match status" value="1"/>
</dbReference>